<dbReference type="InterPro" id="IPR000330">
    <property type="entry name" value="SNF2_N"/>
</dbReference>
<dbReference type="GO" id="GO:0004386">
    <property type="term" value="F:helicase activity"/>
    <property type="evidence" value="ECO:0007669"/>
    <property type="project" value="UniProtKB-KW"/>
</dbReference>
<dbReference type="InterPro" id="IPR027417">
    <property type="entry name" value="P-loop_NTPase"/>
</dbReference>
<dbReference type="CDD" id="cd18793">
    <property type="entry name" value="SF2_C_SNF"/>
    <property type="match status" value="1"/>
</dbReference>
<evidence type="ECO:0000313" key="6">
    <source>
        <dbReference type="Proteomes" id="UP000548632"/>
    </source>
</evidence>
<dbReference type="Pfam" id="PF00176">
    <property type="entry name" value="SNF2-rel_dom"/>
    <property type="match status" value="1"/>
</dbReference>
<keyword evidence="1" id="KW-0378">Hydrolase</keyword>
<keyword evidence="2 5" id="KW-0347">Helicase</keyword>
<dbReference type="Proteomes" id="UP000548632">
    <property type="component" value="Unassembled WGS sequence"/>
</dbReference>
<dbReference type="RefSeq" id="WP_182581766.1">
    <property type="nucleotide sequence ID" value="NZ_JABVCQ010000001.1"/>
</dbReference>
<keyword evidence="6" id="KW-1185">Reference proteome</keyword>
<evidence type="ECO:0000259" key="4">
    <source>
        <dbReference type="PROSITE" id="PS51194"/>
    </source>
</evidence>
<dbReference type="CDD" id="cd09178">
    <property type="entry name" value="PLDc_N_Snf2_like"/>
    <property type="match status" value="1"/>
</dbReference>
<dbReference type="SMART" id="SM00490">
    <property type="entry name" value="HELICc"/>
    <property type="match status" value="1"/>
</dbReference>
<dbReference type="SUPFAM" id="SSF56024">
    <property type="entry name" value="Phospholipase D/nuclease"/>
    <property type="match status" value="1"/>
</dbReference>
<dbReference type="InterPro" id="IPR014001">
    <property type="entry name" value="Helicase_ATP-bd"/>
</dbReference>
<accession>A0A839H773</accession>
<feature type="domain" description="Helicase ATP-binding" evidence="3">
    <location>
        <begin position="264"/>
        <end position="402"/>
    </location>
</feature>
<dbReference type="PROSITE" id="PS51192">
    <property type="entry name" value="HELICASE_ATP_BIND_1"/>
    <property type="match status" value="1"/>
</dbReference>
<dbReference type="PROSITE" id="PS51194">
    <property type="entry name" value="HELICASE_CTER"/>
    <property type="match status" value="1"/>
</dbReference>
<dbReference type="Pfam" id="PF13091">
    <property type="entry name" value="PLDc_2"/>
    <property type="match status" value="1"/>
</dbReference>
<dbReference type="InterPro" id="IPR001650">
    <property type="entry name" value="Helicase_C-like"/>
</dbReference>
<dbReference type="GO" id="GO:0005524">
    <property type="term" value="F:ATP binding"/>
    <property type="evidence" value="ECO:0007669"/>
    <property type="project" value="InterPro"/>
</dbReference>
<dbReference type="Gene3D" id="3.30.870.10">
    <property type="entry name" value="Endonuclease Chain A"/>
    <property type="match status" value="1"/>
</dbReference>
<dbReference type="SUPFAM" id="SSF52540">
    <property type="entry name" value="P-loop containing nucleoside triphosphate hydrolases"/>
    <property type="match status" value="1"/>
</dbReference>
<dbReference type="Pfam" id="PF00271">
    <property type="entry name" value="Helicase_C"/>
    <property type="match status" value="1"/>
</dbReference>
<keyword evidence="2 5" id="KW-0067">ATP-binding</keyword>
<feature type="domain" description="Helicase C-terminal" evidence="4">
    <location>
        <begin position="657"/>
        <end position="808"/>
    </location>
</feature>
<dbReference type="InterPro" id="IPR038718">
    <property type="entry name" value="SNF2-like_sf"/>
</dbReference>
<dbReference type="Gene3D" id="3.40.50.10810">
    <property type="entry name" value="Tandem AAA-ATPase domain"/>
    <property type="match status" value="2"/>
</dbReference>
<keyword evidence="2 5" id="KW-0547">Nucleotide-binding</keyword>
<evidence type="ECO:0000256" key="1">
    <source>
        <dbReference type="ARBA" id="ARBA00022801"/>
    </source>
</evidence>
<dbReference type="InterPro" id="IPR049730">
    <property type="entry name" value="SNF2/RAD54-like_C"/>
</dbReference>
<dbReference type="SMART" id="SM00487">
    <property type="entry name" value="DEXDc"/>
    <property type="match status" value="1"/>
</dbReference>
<reference evidence="5 6" key="1">
    <citation type="journal article" date="2020" name="Arch. Microbiol.">
        <title>The genome sequence of the giant phototrophic gammaproteobacterium Thiospirillum jenense gives insight into its physiological properties and phylogenetic relationships.</title>
        <authorList>
            <person name="Imhoff J.F."/>
            <person name="Meyer T.E."/>
            <person name="Kyndt J.A."/>
        </authorList>
    </citation>
    <scope>NUCLEOTIDE SEQUENCE [LARGE SCALE GENOMIC DNA]</scope>
    <source>
        <strain evidence="5 6">DSM 216</strain>
    </source>
</reference>
<dbReference type="GO" id="GO:0016787">
    <property type="term" value="F:hydrolase activity"/>
    <property type="evidence" value="ECO:0007669"/>
    <property type="project" value="UniProtKB-KW"/>
</dbReference>
<name>A0A839H773_9GAMM</name>
<evidence type="ECO:0000256" key="2">
    <source>
        <dbReference type="ARBA" id="ARBA00022806"/>
    </source>
</evidence>
<evidence type="ECO:0000313" key="5">
    <source>
        <dbReference type="EMBL" id="MBB1124660.1"/>
    </source>
</evidence>
<dbReference type="InterPro" id="IPR025202">
    <property type="entry name" value="PLD-like_dom"/>
</dbReference>
<sequence>MPTDLTFITNEHGQHLRDRFTVLLTQNTRCFDCLVGYFFISGFHQLHPALINTEQIRILIGINTDRPTAALIQSAPAQQEIPLESSARVHQQLPATILNELTAAEDSAAIENGVTQFVAWIQSGKLAIRAYPSHQLHAKLYVLTFHDGDRDRGRVITGSSNFTAAGLVDNLEFNVELKNRADYQFALDKFNELWAQAVDVSADYVETITKHSPYAPFTPYELYLKLLAVYFRRELTLTIDDVGSDFPDGFKQLQYQAEAVASARKILDEYGGVFLADVVGLGKTYMAALLAQQLNTPCLIIAPPHLLDCNNPNAWPTVFRDFGVRGHHCESVGKLAALCTQDLRKFTTVFIDESHRFRSDSTQSYAQLQQICAGKRVVLVSATPLNNSPQDILSQIKLFQPGRNSTIPNVRNLDAFFAKLRRRLDGLDRQRDRAEYVRTVQDNARDIRNKVLKYVMIRRTRTEIAKYYGADLARQGIRFPDVADPTPLFYQFNATEARVFDDTMYALTQRFRYTRYMQLTYRRGEADAQVIHSQRNLAALMKILLVKRLESSFAAFRATLARFITTYERVITEYHNGRVFISKRHSGKIFDLLDKDDDVGIARLLEADQAEQLAAADFMPTFLTDLEQDLAVLHGVRDGWQLMTRDPKWECFRAELQQSPLLRTAKVIIFTESQETAAYLAANIRDQVESRVLLVTGETAPCVRQAVIANFDAKYHRPKDDYRILVATDILAEGVNLHRANIVVNYDIPWNPTRLIQRVGRVNRVGSAFERIHTYNFFPTDEGNDLIKLREAAEAKIHGFIQMLGADARLLTDDEEIVSHDLFTRWHSKETVTGEAGDTDSELPFLTEIRAVRDQQPALFERIKRLPNKARSTRQVPIAAVSTMPAVLSYFRQGQLDKFLMSSGAGAAPVELDFVTAATLLKPADLNEVRQPIPQRFYALLEQNKTAFITATTSDIEPAAAPRDHQHEHYIVKRLKDKTVRRCPQFTAADAQFIHDVLRLVEAGLLPKATAKTVAAELKSPANLLPMNVLAVLRRLIPAELLQIDRAKTVHRPSAPVEVIVSSYLIGGE</sequence>
<dbReference type="PANTHER" id="PTHR45766:SF6">
    <property type="entry name" value="SWI_SNF-RELATED MATRIX-ASSOCIATED ACTIN-DEPENDENT REGULATOR OF CHROMATIN SUBFAMILY A-LIKE PROTEIN 1"/>
    <property type="match status" value="1"/>
</dbReference>
<dbReference type="AlphaFoldDB" id="A0A839H773"/>
<protein>
    <submittedName>
        <fullName evidence="5">Helicase</fullName>
    </submittedName>
</protein>
<gene>
    <name evidence="5" type="ORF">HUK38_00255</name>
</gene>
<dbReference type="EMBL" id="JABVCQ010000001">
    <property type="protein sequence ID" value="MBB1124660.1"/>
    <property type="molecule type" value="Genomic_DNA"/>
</dbReference>
<comment type="caution">
    <text evidence="5">The sequence shown here is derived from an EMBL/GenBank/DDBJ whole genome shotgun (WGS) entry which is preliminary data.</text>
</comment>
<proteinExistence type="predicted"/>
<dbReference type="PANTHER" id="PTHR45766">
    <property type="entry name" value="DNA ANNEALING HELICASE AND ENDONUCLEASE ZRANB3 FAMILY MEMBER"/>
    <property type="match status" value="1"/>
</dbReference>
<dbReference type="Gene3D" id="3.40.50.300">
    <property type="entry name" value="P-loop containing nucleotide triphosphate hydrolases"/>
    <property type="match status" value="1"/>
</dbReference>
<organism evidence="5 6">
    <name type="scientific">Thiospirillum jenense</name>
    <dbReference type="NCBI Taxonomy" id="1653858"/>
    <lineage>
        <taxon>Bacteria</taxon>
        <taxon>Pseudomonadati</taxon>
        <taxon>Pseudomonadota</taxon>
        <taxon>Gammaproteobacteria</taxon>
        <taxon>Chromatiales</taxon>
        <taxon>Chromatiaceae</taxon>
        <taxon>Thiospirillum</taxon>
    </lineage>
</organism>
<evidence type="ECO:0000259" key="3">
    <source>
        <dbReference type="PROSITE" id="PS51192"/>
    </source>
</evidence>